<dbReference type="EMBL" id="MNCJ02000317">
    <property type="protein sequence ID" value="KAF5819408.1"/>
    <property type="molecule type" value="Genomic_DNA"/>
</dbReference>
<dbReference type="EMBL" id="CM007891">
    <property type="protein sequence ID" value="OTG35017.1"/>
    <property type="molecule type" value="Genomic_DNA"/>
</dbReference>
<reference evidence="2" key="2">
    <citation type="submission" date="2017-02" db="EMBL/GenBank/DDBJ databases">
        <title>Sunflower complete genome.</title>
        <authorList>
            <person name="Langlade N."/>
            <person name="Munos S."/>
        </authorList>
    </citation>
    <scope>NUCLEOTIDE SEQUENCE [LARGE SCALE GENOMIC DNA]</scope>
    <source>
        <tissue evidence="2">Leaves</tissue>
    </source>
</reference>
<sequence>MRNPISIIHHSLCSTIHGGPILVAVNSKKKAFIYFILDNNITKEDGSQYLGRQPAEKKADINWASPICERS</sequence>
<protein>
    <submittedName>
        <fullName evidence="2">Uncharacterized protein</fullName>
    </submittedName>
</protein>
<name>A0A251VHA7_HELAN</name>
<evidence type="ECO:0000313" key="2">
    <source>
        <dbReference type="EMBL" id="OTG35017.1"/>
    </source>
</evidence>
<dbReference type="AlphaFoldDB" id="A0A251VHA7"/>
<dbReference type="InParanoid" id="A0A251VHA7"/>
<reference evidence="1 3" key="1">
    <citation type="journal article" date="2017" name="Nature">
        <title>The sunflower genome provides insights into oil metabolism, flowering and Asterid evolution.</title>
        <authorList>
            <person name="Badouin H."/>
            <person name="Gouzy J."/>
            <person name="Grassa C.J."/>
            <person name="Murat F."/>
            <person name="Staton S.E."/>
            <person name="Cottret L."/>
            <person name="Lelandais-Briere C."/>
            <person name="Owens G.L."/>
            <person name="Carrere S."/>
            <person name="Mayjonade B."/>
            <person name="Legrand L."/>
            <person name="Gill N."/>
            <person name="Kane N.C."/>
            <person name="Bowers J.E."/>
            <person name="Hubner S."/>
            <person name="Bellec A."/>
            <person name="Berard A."/>
            <person name="Berges H."/>
            <person name="Blanchet N."/>
            <person name="Boniface M.C."/>
            <person name="Brunel D."/>
            <person name="Catrice O."/>
            <person name="Chaidir N."/>
            <person name="Claudel C."/>
            <person name="Donnadieu C."/>
            <person name="Faraut T."/>
            <person name="Fievet G."/>
            <person name="Helmstetter N."/>
            <person name="King M."/>
            <person name="Knapp S.J."/>
            <person name="Lai Z."/>
            <person name="Le Paslier M.C."/>
            <person name="Lippi Y."/>
            <person name="Lorenzon L."/>
            <person name="Mandel J.R."/>
            <person name="Marage G."/>
            <person name="Marchand G."/>
            <person name="Marquand E."/>
            <person name="Bret-Mestries E."/>
            <person name="Morien E."/>
            <person name="Nambeesan S."/>
            <person name="Nguyen T."/>
            <person name="Pegot-Espagnet P."/>
            <person name="Pouilly N."/>
            <person name="Raftis F."/>
            <person name="Sallet E."/>
            <person name="Schiex T."/>
            <person name="Thomas J."/>
            <person name="Vandecasteele C."/>
            <person name="Vares D."/>
            <person name="Vear F."/>
            <person name="Vautrin S."/>
            <person name="Crespi M."/>
            <person name="Mangin B."/>
            <person name="Burke J.M."/>
            <person name="Salse J."/>
            <person name="Munos S."/>
            <person name="Vincourt P."/>
            <person name="Rieseberg L.H."/>
            <person name="Langlade N.B."/>
        </authorList>
    </citation>
    <scope>NUCLEOTIDE SEQUENCE [LARGE SCALE GENOMIC DNA]</scope>
    <source>
        <strain evidence="3">cv. SF193</strain>
        <tissue evidence="1">Leaves</tissue>
    </source>
</reference>
<dbReference type="Proteomes" id="UP000215914">
    <property type="component" value="Chromosome 2"/>
</dbReference>
<accession>A0A251VHA7</accession>
<gene>
    <name evidence="2" type="ORF">HannXRQ_Chr02g0052211</name>
    <name evidence="1" type="ORF">HanXRQr2_Chr02g0077251</name>
</gene>
<organism evidence="2 3">
    <name type="scientific">Helianthus annuus</name>
    <name type="common">Common sunflower</name>
    <dbReference type="NCBI Taxonomy" id="4232"/>
    <lineage>
        <taxon>Eukaryota</taxon>
        <taxon>Viridiplantae</taxon>
        <taxon>Streptophyta</taxon>
        <taxon>Embryophyta</taxon>
        <taxon>Tracheophyta</taxon>
        <taxon>Spermatophyta</taxon>
        <taxon>Magnoliopsida</taxon>
        <taxon>eudicotyledons</taxon>
        <taxon>Gunneridae</taxon>
        <taxon>Pentapetalae</taxon>
        <taxon>asterids</taxon>
        <taxon>campanulids</taxon>
        <taxon>Asterales</taxon>
        <taxon>Asteraceae</taxon>
        <taxon>Asteroideae</taxon>
        <taxon>Heliantheae alliance</taxon>
        <taxon>Heliantheae</taxon>
        <taxon>Helianthus</taxon>
    </lineage>
</organism>
<keyword evidence="3" id="KW-1185">Reference proteome</keyword>
<proteinExistence type="predicted"/>
<evidence type="ECO:0000313" key="3">
    <source>
        <dbReference type="Proteomes" id="UP000215914"/>
    </source>
</evidence>
<dbReference type="Gramene" id="mRNA:HanXRQr2_Chr02g0077251">
    <property type="protein sequence ID" value="CDS:HanXRQr2_Chr02g0077251.1"/>
    <property type="gene ID" value="HanXRQr2_Chr02g0077251"/>
</dbReference>
<reference evidence="1" key="3">
    <citation type="submission" date="2020-06" db="EMBL/GenBank/DDBJ databases">
        <title>Helianthus annuus Genome sequencing and assembly Release 2.</title>
        <authorList>
            <person name="Gouzy J."/>
            <person name="Langlade N."/>
            <person name="Munos S."/>
        </authorList>
    </citation>
    <scope>NUCLEOTIDE SEQUENCE</scope>
    <source>
        <tissue evidence="1">Leaves</tissue>
    </source>
</reference>
<evidence type="ECO:0000313" key="1">
    <source>
        <dbReference type="EMBL" id="KAF5819408.1"/>
    </source>
</evidence>